<proteinExistence type="predicted"/>
<dbReference type="Gene3D" id="3.40.50.150">
    <property type="entry name" value="Vaccinia Virus protein VP39"/>
    <property type="match status" value="1"/>
</dbReference>
<protein>
    <recommendedName>
        <fullName evidence="3">SAM-dependent methyltransferase</fullName>
    </recommendedName>
</protein>
<dbReference type="Pfam" id="PF06080">
    <property type="entry name" value="DUF938"/>
    <property type="match status" value="1"/>
</dbReference>
<dbReference type="Proteomes" id="UP000001930">
    <property type="component" value="Chromosome II"/>
</dbReference>
<dbReference type="GeneID" id="45118119"/>
<gene>
    <name evidence="1" type="ordered locus">BTH_II0630</name>
</gene>
<dbReference type="PANTHER" id="PTHR20974:SF0">
    <property type="entry name" value="UPF0585 PROTEIN CG18661"/>
    <property type="match status" value="1"/>
</dbReference>
<dbReference type="PANTHER" id="PTHR20974">
    <property type="entry name" value="UPF0585 PROTEIN CG18661"/>
    <property type="match status" value="1"/>
</dbReference>
<name>Q2T7M0_BURTA</name>
<sequence>MRRATRTARFTSDSIFPVHFVMPIDSASRQRAPAAERNREPILAVLKRVLPARGTVLEIASGTGQHAVHFAAALPDLIWQPTDADAAARASSAAWAADAALPNLRAPLALDVCVEPWPLAAADAIVCVNMIHIAPWAAARALFGGAARALPDGGVLYLYGPYRRSGAHTAESNAQFDAQLRSRNPAWGVRDLEAVVELGGASGLVLDEVVEMPANNLSVVFRKRG</sequence>
<dbReference type="InterPro" id="IPR029063">
    <property type="entry name" value="SAM-dependent_MTases_sf"/>
</dbReference>
<dbReference type="RefSeq" id="WP_011400966.1">
    <property type="nucleotide sequence ID" value="NC_007650.1"/>
</dbReference>
<evidence type="ECO:0000313" key="1">
    <source>
        <dbReference type="EMBL" id="ABC36014.1"/>
    </source>
</evidence>
<keyword evidence="2" id="KW-1185">Reference proteome</keyword>
<evidence type="ECO:0000313" key="2">
    <source>
        <dbReference type="Proteomes" id="UP000001930"/>
    </source>
</evidence>
<organism evidence="1 2">
    <name type="scientific">Burkholderia thailandensis (strain ATCC 700388 / DSM 13276 / CCUG 48851 / CIP 106301 / E264)</name>
    <dbReference type="NCBI Taxonomy" id="271848"/>
    <lineage>
        <taxon>Bacteria</taxon>
        <taxon>Pseudomonadati</taxon>
        <taxon>Pseudomonadota</taxon>
        <taxon>Betaproteobacteria</taxon>
        <taxon>Burkholderiales</taxon>
        <taxon>Burkholderiaceae</taxon>
        <taxon>Burkholderia</taxon>
        <taxon>pseudomallei group</taxon>
    </lineage>
</organism>
<evidence type="ECO:0008006" key="3">
    <source>
        <dbReference type="Google" id="ProtNLM"/>
    </source>
</evidence>
<dbReference type="KEGG" id="bte:BTH_II0630"/>
<reference evidence="1 2" key="1">
    <citation type="journal article" date="2005" name="BMC Genomics">
        <title>Bacterial genome adaptation to niches: divergence of the potential virulence genes in three Burkholderia species of different survival strategies.</title>
        <authorList>
            <person name="Kim H.S."/>
            <person name="Schell M.A."/>
            <person name="Yu Y."/>
            <person name="Ulrich R.L."/>
            <person name="Sarria S.H."/>
            <person name="Nierman W.C."/>
            <person name="DeShazer D."/>
        </authorList>
    </citation>
    <scope>NUCLEOTIDE SEQUENCE [LARGE SCALE GENOMIC DNA]</scope>
    <source>
        <strain evidence="2">ATCC 700388 / DSM 13276 / CCUG 48851 / CIP 106301 / E264</strain>
    </source>
</reference>
<accession>Q2T7M0</accession>
<dbReference type="SUPFAM" id="SSF53335">
    <property type="entry name" value="S-adenosyl-L-methionine-dependent methyltransferases"/>
    <property type="match status" value="1"/>
</dbReference>
<dbReference type="EMBL" id="CP000085">
    <property type="protein sequence ID" value="ABC36014.1"/>
    <property type="molecule type" value="Genomic_DNA"/>
</dbReference>
<dbReference type="InterPro" id="IPR010342">
    <property type="entry name" value="DUF938"/>
</dbReference>
<dbReference type="HOGENOM" id="CLU_067698_2_0_4"/>
<dbReference type="AlphaFoldDB" id="Q2T7M0"/>